<feature type="region of interest" description="Disordered" evidence="1">
    <location>
        <begin position="636"/>
        <end position="688"/>
    </location>
</feature>
<dbReference type="Gene3D" id="3.30.465.10">
    <property type="match status" value="1"/>
</dbReference>
<dbReference type="EMBL" id="JBHSAQ010000002">
    <property type="protein sequence ID" value="MFC3958064.1"/>
    <property type="molecule type" value="Genomic_DNA"/>
</dbReference>
<dbReference type="InterPro" id="IPR016169">
    <property type="entry name" value="FAD-bd_PCMH_sub2"/>
</dbReference>
<feature type="compositionally biased region" description="Low complexity" evidence="1">
    <location>
        <begin position="664"/>
        <end position="688"/>
    </location>
</feature>
<dbReference type="InterPro" id="IPR010031">
    <property type="entry name" value="FAD_lactone_oxidase-like"/>
</dbReference>
<dbReference type="Gene3D" id="3.30.70.2520">
    <property type="match status" value="1"/>
</dbReference>
<evidence type="ECO:0000313" key="4">
    <source>
        <dbReference type="Proteomes" id="UP001595846"/>
    </source>
</evidence>
<dbReference type="Proteomes" id="UP001595846">
    <property type="component" value="Unassembled WGS sequence"/>
</dbReference>
<sequence length="731" mass="80563">MGISFRDITPGSGSVSMRDSATAYNLPGVPVTFRELITPQYQSHAEDRRQAWTNWVGDHADYDGNRIRHTPTTKEEVVGAVVSMAEDGGEIRAVGSGHSHSNAPAPKYHFIDLNPGFNSGDVEFTTPKGLNDVLDHGGWLRDDLDRSERRHLKRVEAGILLRRLNRYVLHENGLGLKNMGSFDGQTLAGAVNTSTHGTGIDLKAVSDAVRSVEIAVVPESASGDPVVRLYRIEPDEEDAITDREKFEADTGDHRMELIQNDDIFHSVVVGYGCMGVVYGYTLEVRDDYWLREESDLVDWSTLKDQLGRTASSVEQFAGQSRHTQILLNTAAVQSEPKNTIDYHEVDQDPLCLVRRHGYLGQPGYIPPTTHDGRWPPERKGTGGQDALRSLLNKPHPLKPNRDRAMQVHRRFFHPEAEKKPFVGDRTDSAWYVALRRLPDEGDGGNEYYEPEAPLPTPTTEVAVPLENLVDAVDAVLEKVVEIEQERPIPGKNADGEGLNVYFPVPIGIRFTAGTDHFLSPEFDRKSAMIELPMPVNDGKTKAALSPNIPSLTKEELREYVVEPALNQIERLLVTEFDGRPHMGKHNAMRSSELDTKYPYFDASGTTGPDEPDLGWYQLYEHFNAFGTFDNKFTDQLNLDGFTPDEPTPRDPIGAYNPPKPAGPPENSGGSESGDASAGDGTPGFGALAGAAGVGAAAWWLNERATGGAGPSDERDETDDEQHAMVDPEERE</sequence>
<name>A0ABD5NN77_9EURY</name>
<accession>A0ABD5NN77</accession>
<dbReference type="PANTHER" id="PTHR43762:SF1">
    <property type="entry name" value="D-ARABINONO-1,4-LACTONE OXIDASE"/>
    <property type="match status" value="1"/>
</dbReference>
<dbReference type="Gene3D" id="3.30.43.10">
    <property type="entry name" value="Uridine Diphospho-n-acetylenolpyruvylglucosamine Reductase, domain 2"/>
    <property type="match status" value="1"/>
</dbReference>
<evidence type="ECO:0000313" key="3">
    <source>
        <dbReference type="EMBL" id="MFC3958064.1"/>
    </source>
</evidence>
<proteinExistence type="predicted"/>
<evidence type="ECO:0000256" key="1">
    <source>
        <dbReference type="SAM" id="MobiDB-lite"/>
    </source>
</evidence>
<feature type="compositionally biased region" description="Basic and acidic residues" evidence="1">
    <location>
        <begin position="720"/>
        <end position="731"/>
    </location>
</feature>
<dbReference type="PROSITE" id="PS51387">
    <property type="entry name" value="FAD_PCMH"/>
    <property type="match status" value="1"/>
</dbReference>
<feature type="domain" description="FAD-binding PCMH-type" evidence="2">
    <location>
        <begin position="60"/>
        <end position="287"/>
    </location>
</feature>
<dbReference type="GeneID" id="73903447"/>
<dbReference type="InterPro" id="IPR016166">
    <property type="entry name" value="FAD-bd_PCMH"/>
</dbReference>
<dbReference type="RefSeq" id="WP_256530750.1">
    <property type="nucleotide sequence ID" value="NZ_CP101824.1"/>
</dbReference>
<protein>
    <submittedName>
        <fullName evidence="3">FAD-binding protein</fullName>
    </submittedName>
</protein>
<comment type="caution">
    <text evidence="3">The sequence shown here is derived from an EMBL/GenBank/DDBJ whole genome shotgun (WGS) entry which is preliminary data.</text>
</comment>
<organism evidence="3 4">
    <name type="scientific">Halovivax cerinus</name>
    <dbReference type="NCBI Taxonomy" id="1487865"/>
    <lineage>
        <taxon>Archaea</taxon>
        <taxon>Methanobacteriati</taxon>
        <taxon>Methanobacteriota</taxon>
        <taxon>Stenosarchaea group</taxon>
        <taxon>Halobacteria</taxon>
        <taxon>Halobacteriales</taxon>
        <taxon>Natrialbaceae</taxon>
        <taxon>Halovivax</taxon>
    </lineage>
</organism>
<dbReference type="InterPro" id="IPR036318">
    <property type="entry name" value="FAD-bd_PCMH-like_sf"/>
</dbReference>
<dbReference type="SUPFAM" id="SSF56176">
    <property type="entry name" value="FAD-binding/transporter-associated domain-like"/>
    <property type="match status" value="1"/>
</dbReference>
<reference evidence="3 4" key="1">
    <citation type="journal article" date="2019" name="Int. J. Syst. Evol. Microbiol.">
        <title>The Global Catalogue of Microorganisms (GCM) 10K type strain sequencing project: providing services to taxonomists for standard genome sequencing and annotation.</title>
        <authorList>
            <consortium name="The Broad Institute Genomics Platform"/>
            <consortium name="The Broad Institute Genome Sequencing Center for Infectious Disease"/>
            <person name="Wu L."/>
            <person name="Ma J."/>
        </authorList>
    </citation>
    <scope>NUCLEOTIDE SEQUENCE [LARGE SCALE GENOMIC DNA]</scope>
    <source>
        <strain evidence="3 4">IBRC-M 10256</strain>
    </source>
</reference>
<feature type="region of interest" description="Disordered" evidence="1">
    <location>
        <begin position="701"/>
        <end position="731"/>
    </location>
</feature>
<dbReference type="AlphaFoldDB" id="A0ABD5NN77"/>
<keyword evidence="4" id="KW-1185">Reference proteome</keyword>
<evidence type="ECO:0000259" key="2">
    <source>
        <dbReference type="PROSITE" id="PS51387"/>
    </source>
</evidence>
<dbReference type="InterPro" id="IPR016167">
    <property type="entry name" value="FAD-bd_PCMH_sub1"/>
</dbReference>
<gene>
    <name evidence="3" type="ORF">ACFOUR_06720</name>
</gene>
<dbReference type="PANTHER" id="PTHR43762">
    <property type="entry name" value="L-GULONOLACTONE OXIDASE"/>
    <property type="match status" value="1"/>
</dbReference>